<feature type="transmembrane region" description="Helical" evidence="12">
    <location>
        <begin position="98"/>
        <end position="117"/>
    </location>
</feature>
<feature type="compositionally biased region" description="Basic and acidic residues" evidence="11">
    <location>
        <begin position="316"/>
        <end position="330"/>
    </location>
</feature>
<evidence type="ECO:0000256" key="9">
    <source>
        <dbReference type="ARBA" id="ARBA00023136"/>
    </source>
</evidence>
<evidence type="ECO:0000256" key="5">
    <source>
        <dbReference type="ARBA" id="ARBA00022824"/>
    </source>
</evidence>
<keyword evidence="3" id="KW-0813">Transport</keyword>
<dbReference type="PRINTS" id="PR00660">
    <property type="entry name" value="ERLUMENR"/>
</dbReference>
<proteinExistence type="inferred from homology"/>
<sequence length="365" mass="40726">MLPHAWNIFRILADLSHLAAKCILIFSIHRNRSAEGVSLITQILYAAVFCTRYLDLFHETIPWNYFFKVFYILSTFYTIFIMRWAYPRTREREVAWKLGAAVVAGSLLLSPFVMLIFEAKAYWSFRIWLLTFSIVLESVCVLPQLLLLRQTTVPTVITSFYILFLGSYRALYMLNWVWRALDVNDRPPNAISVIFGLVQTALYLDFAWVYWTRQRVKLRDGAVVDADDLRRGWLLNRIFGKHIDTAPEDDEEGRPALGGARGGGRGGAGGARSKWGARGISVSADDGVLEEASGLVGDSDDDDEEHGITGSGSVDPDAKMRDPDELAKALDEDDEDATLPGSSSGQGVSKGTPSGVRSGDEWNDD</sequence>
<name>A0A1J7I9I8_9PEZI</name>
<evidence type="ECO:0000256" key="2">
    <source>
        <dbReference type="ARBA" id="ARBA00010120"/>
    </source>
</evidence>
<keyword evidence="4 12" id="KW-0812">Transmembrane</keyword>
<gene>
    <name evidence="13" type="ORF">CONLIGDRAFT_604963</name>
</gene>
<dbReference type="GO" id="GO:0015031">
    <property type="term" value="P:protein transport"/>
    <property type="evidence" value="ECO:0007669"/>
    <property type="project" value="UniProtKB-KW"/>
</dbReference>
<comment type="similarity">
    <text evidence="2">Belongs to the ERD2 family.</text>
</comment>
<feature type="region of interest" description="Disordered" evidence="11">
    <location>
        <begin position="293"/>
        <end position="365"/>
    </location>
</feature>
<feature type="transmembrane region" description="Helical" evidence="12">
    <location>
        <begin position="190"/>
        <end position="211"/>
    </location>
</feature>
<dbReference type="GO" id="GO:0016192">
    <property type="term" value="P:vesicle-mediated transport"/>
    <property type="evidence" value="ECO:0007669"/>
    <property type="project" value="UniProtKB-KW"/>
</dbReference>
<reference evidence="13 14" key="1">
    <citation type="submission" date="2016-10" db="EMBL/GenBank/DDBJ databases">
        <title>Draft genome sequence of Coniochaeta ligniaria NRRL30616, a lignocellulolytic fungus for bioabatement of inhibitors in plant biomass hydrolysates.</title>
        <authorList>
            <consortium name="DOE Joint Genome Institute"/>
            <person name="Jimenez D.J."/>
            <person name="Hector R.E."/>
            <person name="Riley R."/>
            <person name="Sun H."/>
            <person name="Grigoriev I.V."/>
            <person name="Van Elsas J.D."/>
            <person name="Nichols N.N."/>
        </authorList>
    </citation>
    <scope>NUCLEOTIDE SEQUENCE [LARGE SCALE GENOMIC DNA]</scope>
    <source>
        <strain evidence="13 14">NRRL 30616</strain>
    </source>
</reference>
<feature type="transmembrane region" description="Helical" evidence="12">
    <location>
        <begin position="66"/>
        <end position="86"/>
    </location>
</feature>
<organism evidence="13 14">
    <name type="scientific">Coniochaeta ligniaria NRRL 30616</name>
    <dbReference type="NCBI Taxonomy" id="1408157"/>
    <lineage>
        <taxon>Eukaryota</taxon>
        <taxon>Fungi</taxon>
        <taxon>Dikarya</taxon>
        <taxon>Ascomycota</taxon>
        <taxon>Pezizomycotina</taxon>
        <taxon>Sordariomycetes</taxon>
        <taxon>Sordariomycetidae</taxon>
        <taxon>Coniochaetales</taxon>
        <taxon>Coniochaetaceae</taxon>
        <taxon>Coniochaeta</taxon>
    </lineage>
</organism>
<dbReference type="GO" id="GO:0006621">
    <property type="term" value="P:protein retention in ER lumen"/>
    <property type="evidence" value="ECO:0007669"/>
    <property type="project" value="InterPro"/>
</dbReference>
<evidence type="ECO:0000256" key="8">
    <source>
        <dbReference type="ARBA" id="ARBA00022989"/>
    </source>
</evidence>
<dbReference type="AlphaFoldDB" id="A0A1J7I9I8"/>
<feature type="transmembrane region" description="Helical" evidence="12">
    <location>
        <begin position="123"/>
        <end position="148"/>
    </location>
</feature>
<feature type="compositionally biased region" description="Gly residues" evidence="11">
    <location>
        <begin position="259"/>
        <end position="270"/>
    </location>
</feature>
<protein>
    <recommendedName>
        <fullName evidence="15">ER lumen protein retaining receptor</fullName>
    </recommendedName>
</protein>
<evidence type="ECO:0000313" key="13">
    <source>
        <dbReference type="EMBL" id="OIW23995.1"/>
    </source>
</evidence>
<keyword evidence="10" id="KW-0675">Receptor</keyword>
<evidence type="ECO:0000256" key="12">
    <source>
        <dbReference type="SAM" id="Phobius"/>
    </source>
</evidence>
<feature type="transmembrane region" description="Helical" evidence="12">
    <location>
        <begin position="160"/>
        <end position="178"/>
    </location>
</feature>
<evidence type="ECO:0000256" key="7">
    <source>
        <dbReference type="ARBA" id="ARBA00022927"/>
    </source>
</evidence>
<dbReference type="GO" id="GO:0046923">
    <property type="term" value="F:ER retention sequence binding"/>
    <property type="evidence" value="ECO:0007669"/>
    <property type="project" value="InterPro"/>
</dbReference>
<comment type="subcellular location">
    <subcellularLocation>
        <location evidence="1">Endoplasmic reticulum membrane</location>
        <topology evidence="1">Multi-pass membrane protein</topology>
    </subcellularLocation>
</comment>
<dbReference type="Pfam" id="PF00810">
    <property type="entry name" value="ER_lumen_recept"/>
    <property type="match status" value="1"/>
</dbReference>
<dbReference type="OrthoDB" id="7694678at2759"/>
<evidence type="ECO:0000256" key="3">
    <source>
        <dbReference type="ARBA" id="ARBA00022448"/>
    </source>
</evidence>
<evidence type="ECO:0000256" key="4">
    <source>
        <dbReference type="ARBA" id="ARBA00022692"/>
    </source>
</evidence>
<evidence type="ECO:0000256" key="10">
    <source>
        <dbReference type="ARBA" id="ARBA00023170"/>
    </source>
</evidence>
<keyword evidence="9 12" id="KW-0472">Membrane</keyword>
<dbReference type="EMBL" id="KV875105">
    <property type="protein sequence ID" value="OIW23995.1"/>
    <property type="molecule type" value="Genomic_DNA"/>
</dbReference>
<dbReference type="STRING" id="1408157.A0A1J7I9I8"/>
<feature type="region of interest" description="Disordered" evidence="11">
    <location>
        <begin position="245"/>
        <end position="275"/>
    </location>
</feature>
<keyword evidence="7" id="KW-0653">Protein transport</keyword>
<keyword evidence="5" id="KW-0256">Endoplasmic reticulum</keyword>
<evidence type="ECO:0000256" key="1">
    <source>
        <dbReference type="ARBA" id="ARBA00004477"/>
    </source>
</evidence>
<evidence type="ECO:0000256" key="11">
    <source>
        <dbReference type="SAM" id="MobiDB-lite"/>
    </source>
</evidence>
<evidence type="ECO:0000256" key="6">
    <source>
        <dbReference type="ARBA" id="ARBA00022892"/>
    </source>
</evidence>
<keyword evidence="6" id="KW-0931">ER-Golgi transport</keyword>
<keyword evidence="14" id="KW-1185">Reference proteome</keyword>
<evidence type="ECO:0000313" key="14">
    <source>
        <dbReference type="Proteomes" id="UP000182658"/>
    </source>
</evidence>
<dbReference type="InterPro" id="IPR000133">
    <property type="entry name" value="ER_ret_rcpt"/>
</dbReference>
<dbReference type="Proteomes" id="UP000182658">
    <property type="component" value="Unassembled WGS sequence"/>
</dbReference>
<dbReference type="GO" id="GO:0005789">
    <property type="term" value="C:endoplasmic reticulum membrane"/>
    <property type="evidence" value="ECO:0007669"/>
    <property type="project" value="UniProtKB-SubCell"/>
</dbReference>
<dbReference type="InParanoid" id="A0A1J7I9I8"/>
<dbReference type="PANTHER" id="PTHR10585">
    <property type="entry name" value="ER LUMEN PROTEIN RETAINING RECEPTOR"/>
    <property type="match status" value="1"/>
</dbReference>
<accession>A0A1J7I9I8</accession>
<feature type="compositionally biased region" description="Polar residues" evidence="11">
    <location>
        <begin position="340"/>
        <end position="352"/>
    </location>
</feature>
<keyword evidence="8 12" id="KW-1133">Transmembrane helix</keyword>
<evidence type="ECO:0008006" key="15">
    <source>
        <dbReference type="Google" id="ProtNLM"/>
    </source>
</evidence>